<dbReference type="SUPFAM" id="SSF49785">
    <property type="entry name" value="Galactose-binding domain-like"/>
    <property type="match status" value="1"/>
</dbReference>
<dbReference type="InterPro" id="IPR000421">
    <property type="entry name" value="FA58C"/>
</dbReference>
<evidence type="ECO:0000313" key="2">
    <source>
        <dbReference type="EMBL" id="MFD2905075.1"/>
    </source>
</evidence>
<name>A0ABW5YYC2_9SPHI</name>
<dbReference type="InterPro" id="IPR032527">
    <property type="entry name" value="DUF4959"/>
</dbReference>
<dbReference type="Gene3D" id="2.60.120.260">
    <property type="entry name" value="Galactose-binding domain-like"/>
    <property type="match status" value="1"/>
</dbReference>
<keyword evidence="3" id="KW-1185">Reference proteome</keyword>
<dbReference type="PROSITE" id="PS50022">
    <property type="entry name" value="FA58C_3"/>
    <property type="match status" value="1"/>
</dbReference>
<dbReference type="InterPro" id="IPR008979">
    <property type="entry name" value="Galactose-bd-like_sf"/>
</dbReference>
<gene>
    <name evidence="2" type="ORF">ACFS6I_14125</name>
</gene>
<comment type="caution">
    <text evidence="2">The sequence shown here is derived from an EMBL/GenBank/DDBJ whole genome shotgun (WGS) entry which is preliminary data.</text>
</comment>
<dbReference type="Proteomes" id="UP001597509">
    <property type="component" value="Unassembled WGS sequence"/>
</dbReference>
<keyword evidence="2" id="KW-0449">Lipoprotein</keyword>
<feature type="domain" description="F5/8 type C" evidence="1">
    <location>
        <begin position="261"/>
        <end position="396"/>
    </location>
</feature>
<reference evidence="3" key="1">
    <citation type="journal article" date="2019" name="Int. J. Syst. Evol. Microbiol.">
        <title>The Global Catalogue of Microorganisms (GCM) 10K type strain sequencing project: providing services to taxonomists for standard genome sequencing and annotation.</title>
        <authorList>
            <consortium name="The Broad Institute Genomics Platform"/>
            <consortium name="The Broad Institute Genome Sequencing Center for Infectious Disease"/>
            <person name="Wu L."/>
            <person name="Ma J."/>
        </authorList>
    </citation>
    <scope>NUCLEOTIDE SEQUENCE [LARGE SCALE GENOMIC DNA]</scope>
    <source>
        <strain evidence="3">KCTC 22209</strain>
    </source>
</reference>
<dbReference type="Pfam" id="PF16323">
    <property type="entry name" value="DUF4959"/>
    <property type="match status" value="1"/>
</dbReference>
<dbReference type="RefSeq" id="WP_380921561.1">
    <property type="nucleotide sequence ID" value="NZ_JBHUPE010000005.1"/>
</dbReference>
<proteinExistence type="predicted"/>
<sequence length="397" mass="44369">MKKIKNIFFTSIINLGLVMLNGCQSDMLNAPIENNTAKPDVVTNIKVENKNGAALLTYTLPSSEDLLYIKAEYEIRPGVKREAISTFYTNQLLVDGFHSTDEHLITLYAVSRSEIKSDPVKVTIKPLKSPIQRVFESLAIIPGFGGPNIKFENKDRAPVVIIPIIKESQGQIKSLEKIYTQTSSGNITLRGQEAIETNFGFTVSDKFGNVTDTVYKNITPYSEAKLDRTKFAEFPLPGDAALAYGTFVRYLWDGNYTGARWPCIFTTESASTPQTITIDLGVTKALSRLIYFPRTEDGTNFYRRACMKTFEVWGTNNPSSNGSFDNWTLLASNTIVKPSGLPSGQETAEDKAYAEQGWSTEFEPGLPPFRYIRIKNLKNWENTFSIMGTQIEVYGSK</sequence>
<accession>A0ABW5YYC2</accession>
<evidence type="ECO:0000259" key="1">
    <source>
        <dbReference type="PROSITE" id="PS50022"/>
    </source>
</evidence>
<organism evidence="2 3">
    <name type="scientific">Sphingobacterium anhuiense</name>
    <dbReference type="NCBI Taxonomy" id="493780"/>
    <lineage>
        <taxon>Bacteria</taxon>
        <taxon>Pseudomonadati</taxon>
        <taxon>Bacteroidota</taxon>
        <taxon>Sphingobacteriia</taxon>
        <taxon>Sphingobacteriales</taxon>
        <taxon>Sphingobacteriaceae</taxon>
        <taxon>Sphingobacterium</taxon>
    </lineage>
</organism>
<evidence type="ECO:0000313" key="3">
    <source>
        <dbReference type="Proteomes" id="UP001597509"/>
    </source>
</evidence>
<dbReference type="Pfam" id="PF17166">
    <property type="entry name" value="DUF5126"/>
    <property type="match status" value="1"/>
</dbReference>
<dbReference type="EMBL" id="JBHUPE010000005">
    <property type="protein sequence ID" value="MFD2905075.1"/>
    <property type="molecule type" value="Genomic_DNA"/>
</dbReference>
<dbReference type="InterPro" id="IPR033431">
    <property type="entry name" value="DUF5126"/>
</dbReference>
<dbReference type="Pfam" id="PF16391">
    <property type="entry name" value="DUF5000"/>
    <property type="match status" value="1"/>
</dbReference>
<dbReference type="InterPro" id="IPR032164">
    <property type="entry name" value="DUF5000"/>
</dbReference>
<protein>
    <submittedName>
        <fullName evidence="2">DUF5000 domain-containing lipoprotein</fullName>
    </submittedName>
</protein>